<dbReference type="EMBL" id="JAPQKL010000008">
    <property type="protein sequence ID" value="KAJ5120835.1"/>
    <property type="molecule type" value="Genomic_DNA"/>
</dbReference>
<evidence type="ECO:0000256" key="1">
    <source>
        <dbReference type="SAM" id="Coils"/>
    </source>
</evidence>
<dbReference type="SUPFAM" id="SSF57997">
    <property type="entry name" value="Tropomyosin"/>
    <property type="match status" value="1"/>
</dbReference>
<reference evidence="2" key="1">
    <citation type="submission" date="2022-11" db="EMBL/GenBank/DDBJ databases">
        <authorList>
            <person name="Petersen C."/>
        </authorList>
    </citation>
    <scope>NUCLEOTIDE SEQUENCE</scope>
    <source>
        <strain evidence="2">IBT 22155</strain>
    </source>
</reference>
<proteinExistence type="predicted"/>
<dbReference type="Proteomes" id="UP001149079">
    <property type="component" value="Unassembled WGS sequence"/>
</dbReference>
<feature type="coiled-coil region" evidence="1">
    <location>
        <begin position="140"/>
        <end position="196"/>
    </location>
</feature>
<sequence length="232" mass="26281">MPDYGNNNGPEASLGLNVPDNLWEIDDPFLCLATHERMLLPHADTYPQTELSGSVQQQNALMENVDFESETCLDSSKGRSMTGLYRGYDSGMSQADVLPSSSSINLYDPGEHGTISHTDKELSITVGKLTSTIKEFGDLSRMLDNKVDRLNSRFDDLEERCVGSMERSLGTMERRMDKLTQNVENLSRQTEGLETKFQTVNDYLLEVIRREQMVMQEFGDLASHYHERERAI</sequence>
<gene>
    <name evidence="2" type="ORF">N7515_010223</name>
</gene>
<dbReference type="GeneID" id="81410137"/>
<keyword evidence="1" id="KW-0175">Coiled coil</keyword>
<reference evidence="2" key="2">
    <citation type="journal article" date="2023" name="IMA Fungus">
        <title>Comparative genomic study of the Penicillium genus elucidates a diverse pangenome and 15 lateral gene transfer events.</title>
        <authorList>
            <person name="Petersen C."/>
            <person name="Sorensen T."/>
            <person name="Nielsen M.R."/>
            <person name="Sondergaard T.E."/>
            <person name="Sorensen J.L."/>
            <person name="Fitzpatrick D.A."/>
            <person name="Frisvad J.C."/>
            <person name="Nielsen K.L."/>
        </authorList>
    </citation>
    <scope>NUCLEOTIDE SEQUENCE</scope>
    <source>
        <strain evidence="2">IBT 22155</strain>
    </source>
</reference>
<keyword evidence="3" id="KW-1185">Reference proteome</keyword>
<accession>A0A9W9GIE3</accession>
<name>A0A9W9GIE3_9EURO</name>
<protein>
    <submittedName>
        <fullName evidence="2">Uncharacterized protein</fullName>
    </submittedName>
</protein>
<dbReference type="RefSeq" id="XP_056517339.1">
    <property type="nucleotide sequence ID" value="XM_056670966.1"/>
</dbReference>
<dbReference type="Gene3D" id="1.20.1260.80">
    <property type="match status" value="1"/>
</dbReference>
<comment type="caution">
    <text evidence="2">The sequence shown here is derived from an EMBL/GenBank/DDBJ whole genome shotgun (WGS) entry which is preliminary data.</text>
</comment>
<evidence type="ECO:0000313" key="3">
    <source>
        <dbReference type="Proteomes" id="UP001149079"/>
    </source>
</evidence>
<organism evidence="2 3">
    <name type="scientific">Penicillium bovifimosum</name>
    <dbReference type="NCBI Taxonomy" id="126998"/>
    <lineage>
        <taxon>Eukaryota</taxon>
        <taxon>Fungi</taxon>
        <taxon>Dikarya</taxon>
        <taxon>Ascomycota</taxon>
        <taxon>Pezizomycotina</taxon>
        <taxon>Eurotiomycetes</taxon>
        <taxon>Eurotiomycetidae</taxon>
        <taxon>Eurotiales</taxon>
        <taxon>Aspergillaceae</taxon>
        <taxon>Penicillium</taxon>
    </lineage>
</organism>
<dbReference type="AlphaFoldDB" id="A0A9W9GIE3"/>
<dbReference type="OrthoDB" id="4350056at2759"/>
<evidence type="ECO:0000313" key="2">
    <source>
        <dbReference type="EMBL" id="KAJ5120835.1"/>
    </source>
</evidence>